<dbReference type="Gramene" id="TuG1812G0600002338.01.T01">
    <property type="protein sequence ID" value="TuG1812G0600002338.01.T01.cds438248"/>
    <property type="gene ID" value="TuG1812G0600002338.01"/>
</dbReference>
<accession>A0A8R7QNI9</accession>
<organism evidence="2 3">
    <name type="scientific">Triticum urartu</name>
    <name type="common">Red wild einkorn</name>
    <name type="synonym">Crithodium urartu</name>
    <dbReference type="NCBI Taxonomy" id="4572"/>
    <lineage>
        <taxon>Eukaryota</taxon>
        <taxon>Viridiplantae</taxon>
        <taxon>Streptophyta</taxon>
        <taxon>Embryophyta</taxon>
        <taxon>Tracheophyta</taxon>
        <taxon>Spermatophyta</taxon>
        <taxon>Magnoliopsida</taxon>
        <taxon>Liliopsida</taxon>
        <taxon>Poales</taxon>
        <taxon>Poaceae</taxon>
        <taxon>BOP clade</taxon>
        <taxon>Pooideae</taxon>
        <taxon>Triticodae</taxon>
        <taxon>Triticeae</taxon>
        <taxon>Triticinae</taxon>
        <taxon>Triticum</taxon>
    </lineage>
</organism>
<sequence length="164" mass="19028">MKRDIEKFIQESPICQRVKGEHCHYPGLLDPLPILDMAWRHISMDFVEGLPRSQGNNVILVVVDRFTKYSHFIALSHPFSVHNILQAFIDNIFKLHGLPVSIVTNRDTIFTSNFWQALFKSLGVKLNMSTAHHPPSDGQMERVNQCLEAYLRCMTFNEPKKWYS</sequence>
<dbReference type="SUPFAM" id="SSF53098">
    <property type="entry name" value="Ribonuclease H-like"/>
    <property type="match status" value="1"/>
</dbReference>
<evidence type="ECO:0000259" key="1">
    <source>
        <dbReference type="PROSITE" id="PS50994"/>
    </source>
</evidence>
<evidence type="ECO:0000313" key="3">
    <source>
        <dbReference type="Proteomes" id="UP000015106"/>
    </source>
</evidence>
<dbReference type="GO" id="GO:0003676">
    <property type="term" value="F:nucleic acid binding"/>
    <property type="evidence" value="ECO:0007669"/>
    <property type="project" value="InterPro"/>
</dbReference>
<protein>
    <recommendedName>
        <fullName evidence="1">Integrase catalytic domain-containing protein</fullName>
    </recommendedName>
</protein>
<dbReference type="PANTHER" id="PTHR35046:SF18">
    <property type="entry name" value="RNA-DIRECTED DNA POLYMERASE"/>
    <property type="match status" value="1"/>
</dbReference>
<keyword evidence="3" id="KW-1185">Reference proteome</keyword>
<reference evidence="2" key="2">
    <citation type="submission" date="2018-03" db="EMBL/GenBank/DDBJ databases">
        <title>The Triticum urartu genome reveals the dynamic nature of wheat genome evolution.</title>
        <authorList>
            <person name="Ling H."/>
            <person name="Ma B."/>
            <person name="Shi X."/>
            <person name="Liu H."/>
            <person name="Dong L."/>
            <person name="Sun H."/>
            <person name="Cao Y."/>
            <person name="Gao Q."/>
            <person name="Zheng S."/>
            <person name="Li Y."/>
            <person name="Yu Y."/>
            <person name="Du H."/>
            <person name="Qi M."/>
            <person name="Li Y."/>
            <person name="Yu H."/>
            <person name="Cui Y."/>
            <person name="Wang N."/>
            <person name="Chen C."/>
            <person name="Wu H."/>
            <person name="Zhao Y."/>
            <person name="Zhang J."/>
            <person name="Li Y."/>
            <person name="Zhou W."/>
            <person name="Zhang B."/>
            <person name="Hu W."/>
            <person name="Eijk M."/>
            <person name="Tang J."/>
            <person name="Witsenboer H."/>
            <person name="Zhao S."/>
            <person name="Li Z."/>
            <person name="Zhang A."/>
            <person name="Wang D."/>
            <person name="Liang C."/>
        </authorList>
    </citation>
    <scope>NUCLEOTIDE SEQUENCE [LARGE SCALE GENOMIC DNA]</scope>
    <source>
        <strain evidence="2">cv. G1812</strain>
    </source>
</reference>
<proteinExistence type="predicted"/>
<reference evidence="3" key="1">
    <citation type="journal article" date="2013" name="Nature">
        <title>Draft genome of the wheat A-genome progenitor Triticum urartu.</title>
        <authorList>
            <person name="Ling H.Q."/>
            <person name="Zhao S."/>
            <person name="Liu D."/>
            <person name="Wang J."/>
            <person name="Sun H."/>
            <person name="Zhang C."/>
            <person name="Fan H."/>
            <person name="Li D."/>
            <person name="Dong L."/>
            <person name="Tao Y."/>
            <person name="Gao C."/>
            <person name="Wu H."/>
            <person name="Li Y."/>
            <person name="Cui Y."/>
            <person name="Guo X."/>
            <person name="Zheng S."/>
            <person name="Wang B."/>
            <person name="Yu K."/>
            <person name="Liang Q."/>
            <person name="Yang W."/>
            <person name="Lou X."/>
            <person name="Chen J."/>
            <person name="Feng M."/>
            <person name="Jian J."/>
            <person name="Zhang X."/>
            <person name="Luo G."/>
            <person name="Jiang Y."/>
            <person name="Liu J."/>
            <person name="Wang Z."/>
            <person name="Sha Y."/>
            <person name="Zhang B."/>
            <person name="Wu H."/>
            <person name="Tang D."/>
            <person name="Shen Q."/>
            <person name="Xue P."/>
            <person name="Zou S."/>
            <person name="Wang X."/>
            <person name="Liu X."/>
            <person name="Wang F."/>
            <person name="Yang Y."/>
            <person name="An X."/>
            <person name="Dong Z."/>
            <person name="Zhang K."/>
            <person name="Zhang X."/>
            <person name="Luo M.C."/>
            <person name="Dvorak J."/>
            <person name="Tong Y."/>
            <person name="Wang J."/>
            <person name="Yang H."/>
            <person name="Li Z."/>
            <person name="Wang D."/>
            <person name="Zhang A."/>
            <person name="Wang J."/>
        </authorList>
    </citation>
    <scope>NUCLEOTIDE SEQUENCE</scope>
    <source>
        <strain evidence="3">cv. G1812</strain>
    </source>
</reference>
<dbReference type="InterPro" id="IPR001584">
    <property type="entry name" value="Integrase_cat-core"/>
</dbReference>
<dbReference type="AlphaFoldDB" id="A0A8R7QNI9"/>
<dbReference type="PROSITE" id="PS50994">
    <property type="entry name" value="INTEGRASE"/>
    <property type="match status" value="1"/>
</dbReference>
<name>A0A8R7QNI9_TRIUA</name>
<dbReference type="InterPro" id="IPR036397">
    <property type="entry name" value="RNaseH_sf"/>
</dbReference>
<dbReference type="EnsemblPlants" id="TuG1812G0600002338.01.T01">
    <property type="protein sequence ID" value="TuG1812G0600002338.01.T01.cds438248"/>
    <property type="gene ID" value="TuG1812G0600002338.01"/>
</dbReference>
<dbReference type="Pfam" id="PF00665">
    <property type="entry name" value="rve"/>
    <property type="match status" value="1"/>
</dbReference>
<dbReference type="GO" id="GO:0015074">
    <property type="term" value="P:DNA integration"/>
    <property type="evidence" value="ECO:0007669"/>
    <property type="project" value="InterPro"/>
</dbReference>
<dbReference type="Gene3D" id="3.30.420.10">
    <property type="entry name" value="Ribonuclease H-like superfamily/Ribonuclease H"/>
    <property type="match status" value="1"/>
</dbReference>
<dbReference type="Proteomes" id="UP000015106">
    <property type="component" value="Chromosome 6"/>
</dbReference>
<feature type="domain" description="Integrase catalytic" evidence="1">
    <location>
        <begin position="29"/>
        <end position="164"/>
    </location>
</feature>
<evidence type="ECO:0000313" key="2">
    <source>
        <dbReference type="EnsemblPlants" id="TuG1812G0600002338.01.T01.cds438248"/>
    </source>
</evidence>
<reference evidence="2" key="3">
    <citation type="submission" date="2022-06" db="UniProtKB">
        <authorList>
            <consortium name="EnsemblPlants"/>
        </authorList>
    </citation>
    <scope>IDENTIFICATION</scope>
</reference>
<dbReference type="InterPro" id="IPR012337">
    <property type="entry name" value="RNaseH-like_sf"/>
</dbReference>
<dbReference type="PANTHER" id="PTHR35046">
    <property type="entry name" value="ZINC KNUCKLE (CCHC-TYPE) FAMILY PROTEIN"/>
    <property type="match status" value="1"/>
</dbReference>